<comment type="caution">
    <text evidence="2">The sequence shown here is derived from an EMBL/GenBank/DDBJ whole genome shotgun (WGS) entry which is preliminary data.</text>
</comment>
<gene>
    <name evidence="2" type="ORF">EGM88_05950</name>
</gene>
<dbReference type="OrthoDB" id="598035at2"/>
<dbReference type="InterPro" id="IPR024623">
    <property type="entry name" value="YtxH"/>
</dbReference>
<dbReference type="EMBL" id="RPFJ01000006">
    <property type="protein sequence ID" value="RPD98730.1"/>
    <property type="molecule type" value="Genomic_DNA"/>
</dbReference>
<sequence>MAKNSENVLVALVAGAALGAGFGILFAPDKGKNTRGKIKNKLEDAGHDVSDRIRHAKEELTKTANEKKAEFDKKLDDTLSNMSYKAEDIISTLEEKLENLKKKNAHLQKN</sequence>
<dbReference type="PANTHER" id="PTHR35792:SF2">
    <property type="entry name" value="GENERAL STRESS PROTEIN"/>
    <property type="match status" value="1"/>
</dbReference>
<evidence type="ECO:0000313" key="2">
    <source>
        <dbReference type="EMBL" id="RPD98730.1"/>
    </source>
</evidence>
<dbReference type="PANTHER" id="PTHR35792">
    <property type="entry name" value="GENERAL STRESS PROTEIN"/>
    <property type="match status" value="1"/>
</dbReference>
<keyword evidence="3" id="KW-1185">Reference proteome</keyword>
<dbReference type="RefSeq" id="WP_123897044.1">
    <property type="nucleotide sequence ID" value="NZ_RPFJ01000006.1"/>
</dbReference>
<dbReference type="Pfam" id="PF12732">
    <property type="entry name" value="YtxH"/>
    <property type="match status" value="1"/>
</dbReference>
<dbReference type="Gene3D" id="1.20.120.20">
    <property type="entry name" value="Apolipoprotein"/>
    <property type="match status" value="1"/>
</dbReference>
<dbReference type="Proteomes" id="UP000270856">
    <property type="component" value="Unassembled WGS sequence"/>
</dbReference>
<proteinExistence type="predicted"/>
<dbReference type="AlphaFoldDB" id="A0A3N4P2B2"/>
<feature type="coiled-coil region" evidence="1">
    <location>
        <begin position="57"/>
        <end position="110"/>
    </location>
</feature>
<organism evidence="2 3">
    <name type="scientific">Aureibaculum marinum</name>
    <dbReference type="NCBI Taxonomy" id="2487930"/>
    <lineage>
        <taxon>Bacteria</taxon>
        <taxon>Pseudomonadati</taxon>
        <taxon>Bacteroidota</taxon>
        <taxon>Flavobacteriia</taxon>
        <taxon>Flavobacteriales</taxon>
        <taxon>Flavobacteriaceae</taxon>
        <taxon>Aureibaculum</taxon>
    </lineage>
</organism>
<dbReference type="InterPro" id="IPR052928">
    <property type="entry name" value="Desiccation-related_membrane"/>
</dbReference>
<keyword evidence="1" id="KW-0175">Coiled coil</keyword>
<protein>
    <submittedName>
        <fullName evidence="2">YtxH domain-containing protein</fullName>
    </submittedName>
</protein>
<accession>A0A3N4P2B2</accession>
<evidence type="ECO:0000313" key="3">
    <source>
        <dbReference type="Proteomes" id="UP000270856"/>
    </source>
</evidence>
<evidence type="ECO:0000256" key="1">
    <source>
        <dbReference type="SAM" id="Coils"/>
    </source>
</evidence>
<reference evidence="2 3" key="1">
    <citation type="submission" date="2018-11" db="EMBL/GenBank/DDBJ databases">
        <title>Aureibaculum marinum gen. nov., sp. nov., a member of the family Flavobacteriaceae isolated from the Bohai Sea.</title>
        <authorList>
            <person name="Ji X."/>
        </authorList>
    </citation>
    <scope>NUCLEOTIDE SEQUENCE [LARGE SCALE GENOMIC DNA]</scope>
    <source>
        <strain evidence="2 3">BH-SD17</strain>
    </source>
</reference>
<name>A0A3N4P2B2_9FLAO</name>